<feature type="region of interest" description="Disordered" evidence="1">
    <location>
        <begin position="1"/>
        <end position="26"/>
    </location>
</feature>
<keyword evidence="4" id="KW-1185">Reference proteome</keyword>
<protein>
    <recommendedName>
        <fullName evidence="2">HTH marR-type domain-containing protein</fullName>
    </recommendedName>
</protein>
<dbReference type="PANTHER" id="PTHR33164:SF43">
    <property type="entry name" value="HTH-TYPE TRANSCRIPTIONAL REPRESSOR YETL"/>
    <property type="match status" value="1"/>
</dbReference>
<dbReference type="PRINTS" id="PR00598">
    <property type="entry name" value="HTHMARR"/>
</dbReference>
<reference evidence="3 4" key="1">
    <citation type="submission" date="2021-01" db="EMBL/GenBank/DDBJ databases">
        <title>Whole genome shotgun sequence of Microbispora corallina NBRC 16416.</title>
        <authorList>
            <person name="Komaki H."/>
            <person name="Tamura T."/>
        </authorList>
    </citation>
    <scope>NUCLEOTIDE SEQUENCE [LARGE SCALE GENOMIC DNA]</scope>
    <source>
        <strain evidence="3 4">NBRC 16416</strain>
    </source>
</reference>
<feature type="domain" description="HTH marR-type" evidence="2">
    <location>
        <begin position="28"/>
        <end position="164"/>
    </location>
</feature>
<dbReference type="InterPro" id="IPR036388">
    <property type="entry name" value="WH-like_DNA-bd_sf"/>
</dbReference>
<dbReference type="Proteomes" id="UP000603904">
    <property type="component" value="Unassembled WGS sequence"/>
</dbReference>
<dbReference type="InterPro" id="IPR036390">
    <property type="entry name" value="WH_DNA-bd_sf"/>
</dbReference>
<evidence type="ECO:0000259" key="2">
    <source>
        <dbReference type="PROSITE" id="PS50995"/>
    </source>
</evidence>
<sequence>MSDSRADHTAQPGAAPEFEGRTGDDDERERLIARLSELQRGFGRFFARDRSMPLWASNLTMQQLKVVMYLSMRGSAPGQELARHLGVGLGTTTGIVDRIVAQGLATRREDPNDRRIRRVELTDAGQRLTAELLDAGTTRYRRLLGHLDTDTLRTMEDVMRKIQEAMHRMHAEDDSAR</sequence>
<dbReference type="InterPro" id="IPR039422">
    <property type="entry name" value="MarR/SlyA-like"/>
</dbReference>
<dbReference type="EMBL" id="BOOC01000026">
    <property type="protein sequence ID" value="GIH41894.1"/>
    <property type="molecule type" value="Genomic_DNA"/>
</dbReference>
<dbReference type="PANTHER" id="PTHR33164">
    <property type="entry name" value="TRANSCRIPTIONAL REGULATOR, MARR FAMILY"/>
    <property type="match status" value="1"/>
</dbReference>
<dbReference type="SMART" id="SM00347">
    <property type="entry name" value="HTH_MARR"/>
    <property type="match status" value="1"/>
</dbReference>
<dbReference type="InterPro" id="IPR000835">
    <property type="entry name" value="HTH_MarR-typ"/>
</dbReference>
<gene>
    <name evidence="3" type="ORF">Mco01_48940</name>
</gene>
<evidence type="ECO:0000313" key="4">
    <source>
        <dbReference type="Proteomes" id="UP000603904"/>
    </source>
</evidence>
<evidence type="ECO:0000313" key="3">
    <source>
        <dbReference type="EMBL" id="GIH41894.1"/>
    </source>
</evidence>
<dbReference type="PROSITE" id="PS50995">
    <property type="entry name" value="HTH_MARR_2"/>
    <property type="match status" value="1"/>
</dbReference>
<dbReference type="Pfam" id="PF01047">
    <property type="entry name" value="MarR"/>
    <property type="match status" value="1"/>
</dbReference>
<organism evidence="3 4">
    <name type="scientific">Microbispora corallina</name>
    <dbReference type="NCBI Taxonomy" id="83302"/>
    <lineage>
        <taxon>Bacteria</taxon>
        <taxon>Bacillati</taxon>
        <taxon>Actinomycetota</taxon>
        <taxon>Actinomycetes</taxon>
        <taxon>Streptosporangiales</taxon>
        <taxon>Streptosporangiaceae</taxon>
        <taxon>Microbispora</taxon>
    </lineage>
</organism>
<dbReference type="SUPFAM" id="SSF46785">
    <property type="entry name" value="Winged helix' DNA-binding domain"/>
    <property type="match status" value="1"/>
</dbReference>
<dbReference type="RefSeq" id="WP_239103877.1">
    <property type="nucleotide sequence ID" value="NZ_BAAAGP010000007.1"/>
</dbReference>
<evidence type="ECO:0000256" key="1">
    <source>
        <dbReference type="SAM" id="MobiDB-lite"/>
    </source>
</evidence>
<proteinExistence type="predicted"/>
<dbReference type="Gene3D" id="1.10.10.10">
    <property type="entry name" value="Winged helix-like DNA-binding domain superfamily/Winged helix DNA-binding domain"/>
    <property type="match status" value="1"/>
</dbReference>
<name>A0ABQ4G4C8_9ACTN</name>
<accession>A0ABQ4G4C8</accession>
<comment type="caution">
    <text evidence="3">The sequence shown here is derived from an EMBL/GenBank/DDBJ whole genome shotgun (WGS) entry which is preliminary data.</text>
</comment>